<dbReference type="HOGENOM" id="CLU_2012895_0_0_11"/>
<sequence length="128" mass="13479">MTATAPAPTTSFGPLTDADFARYADATKAVLGANDETSTRPDGVTAAAGPLAAALLATYATDWLGSESVRRFRTRCSRPLWPGDTLTCSGYVVQHYVLDGESCVDVTLVGTDQDGRVAARAWATFVCE</sequence>
<dbReference type="Gene3D" id="3.10.129.10">
    <property type="entry name" value="Hotdog Thioesterase"/>
    <property type="match status" value="1"/>
</dbReference>
<organism evidence="1 2">
    <name type="scientific">Nocardia cyriacigeorgica (strain GUH-2)</name>
    <dbReference type="NCBI Taxonomy" id="1127134"/>
    <lineage>
        <taxon>Bacteria</taxon>
        <taxon>Bacillati</taxon>
        <taxon>Actinomycetota</taxon>
        <taxon>Actinomycetes</taxon>
        <taxon>Mycobacteriales</taxon>
        <taxon>Nocardiaceae</taxon>
        <taxon>Nocardia</taxon>
    </lineage>
</organism>
<dbReference type="EMBL" id="FO082843">
    <property type="protein sequence ID" value="CCF63199.1"/>
    <property type="molecule type" value="Genomic_DNA"/>
</dbReference>
<keyword evidence="2" id="KW-1185">Reference proteome</keyword>
<dbReference type="AlphaFoldDB" id="H6R3P3"/>
<dbReference type="STRING" id="1127134.NOCYR_2425"/>
<accession>H6R3P3</accession>
<evidence type="ECO:0000313" key="1">
    <source>
        <dbReference type="EMBL" id="CCF63199.1"/>
    </source>
</evidence>
<gene>
    <name evidence="1" type="ordered locus">NOCYR_2425</name>
</gene>
<dbReference type="Proteomes" id="UP000008190">
    <property type="component" value="Chromosome"/>
</dbReference>
<dbReference type="RefSeq" id="WP_014350659.1">
    <property type="nucleotide sequence ID" value="NC_016887.1"/>
</dbReference>
<evidence type="ECO:0000313" key="2">
    <source>
        <dbReference type="Proteomes" id="UP000008190"/>
    </source>
</evidence>
<protein>
    <recommendedName>
        <fullName evidence="3">MaoC-like domain-containing protein</fullName>
    </recommendedName>
</protein>
<proteinExistence type="predicted"/>
<dbReference type="KEGG" id="ncy:NOCYR_2425"/>
<dbReference type="InterPro" id="IPR029069">
    <property type="entry name" value="HotDog_dom_sf"/>
</dbReference>
<dbReference type="OrthoDB" id="9800237at2"/>
<reference evidence="1 2" key="1">
    <citation type="journal article" date="2012" name="J. Bacteriol.">
        <title>Genome sequence of the human- and animal-pathogenic strain Nocardia cyriacigeorgica GUH-2.</title>
        <authorList>
            <person name="Zoropogui A."/>
            <person name="Pujic P."/>
            <person name="Normand P."/>
            <person name="Barbe V."/>
            <person name="Beaman B."/>
            <person name="Beaman L."/>
            <person name="Boiron P."/>
            <person name="Colinon C."/>
            <person name="Deredjian A."/>
            <person name="Graindorge A."/>
            <person name="Mangenot S."/>
            <person name="Nazaret S."/>
            <person name="Neto M."/>
            <person name="Petit S."/>
            <person name="Roche D."/>
            <person name="Vallenet D."/>
            <person name="Rodriguez-Nava V."/>
            <person name="Richard Y."/>
            <person name="Cournoyer B."/>
            <person name="Blaha D."/>
        </authorList>
    </citation>
    <scope>NUCLEOTIDE SEQUENCE [LARGE SCALE GENOMIC DNA]</scope>
    <source>
        <strain evidence="1 2">GUH-2</strain>
    </source>
</reference>
<dbReference type="SUPFAM" id="SSF54637">
    <property type="entry name" value="Thioesterase/thiol ester dehydrase-isomerase"/>
    <property type="match status" value="1"/>
</dbReference>
<evidence type="ECO:0008006" key="3">
    <source>
        <dbReference type="Google" id="ProtNLM"/>
    </source>
</evidence>
<name>H6R3P3_NOCCG</name>
<dbReference type="eggNOG" id="COG2030">
    <property type="taxonomic scope" value="Bacteria"/>
</dbReference>